<feature type="region of interest" description="Disordered" evidence="6">
    <location>
        <begin position="488"/>
        <end position="507"/>
    </location>
</feature>
<evidence type="ECO:0000256" key="1">
    <source>
        <dbReference type="ARBA" id="ARBA00004937"/>
    </source>
</evidence>
<dbReference type="NCBIfam" id="NF009492">
    <property type="entry name" value="PRK12853.1-3"/>
    <property type="match status" value="1"/>
</dbReference>
<dbReference type="GO" id="GO:0004345">
    <property type="term" value="F:glucose-6-phosphate dehydrogenase activity"/>
    <property type="evidence" value="ECO:0007669"/>
    <property type="project" value="UniProtKB-EC"/>
</dbReference>
<organism evidence="9 10">
    <name type="scientific">Kineococcus gynurae</name>
    <dbReference type="NCBI Taxonomy" id="452979"/>
    <lineage>
        <taxon>Bacteria</taxon>
        <taxon>Bacillati</taxon>
        <taxon>Actinomycetota</taxon>
        <taxon>Actinomycetes</taxon>
        <taxon>Kineosporiales</taxon>
        <taxon>Kineosporiaceae</taxon>
        <taxon>Kineococcus</taxon>
    </lineage>
</organism>
<dbReference type="RefSeq" id="WP_380138532.1">
    <property type="nucleotide sequence ID" value="NZ_JBHLUI010000009.1"/>
</dbReference>
<dbReference type="Pfam" id="PF00479">
    <property type="entry name" value="G6PD_N"/>
    <property type="match status" value="1"/>
</dbReference>
<name>A0ABV5LQG3_9ACTN</name>
<dbReference type="PANTHER" id="PTHR23429">
    <property type="entry name" value="GLUCOSE-6-PHOSPHATE 1-DEHYDROGENASE G6PD"/>
    <property type="match status" value="1"/>
</dbReference>
<evidence type="ECO:0000256" key="2">
    <source>
        <dbReference type="ARBA" id="ARBA00022526"/>
    </source>
</evidence>
<evidence type="ECO:0000256" key="5">
    <source>
        <dbReference type="ARBA" id="ARBA00023277"/>
    </source>
</evidence>
<keyword evidence="4 9" id="KW-0560">Oxidoreductase</keyword>
<dbReference type="Proteomes" id="UP001589748">
    <property type="component" value="Unassembled WGS sequence"/>
</dbReference>
<dbReference type="PIRSF" id="PIRSF000110">
    <property type="entry name" value="G6PD"/>
    <property type="match status" value="1"/>
</dbReference>
<dbReference type="InterPro" id="IPR022675">
    <property type="entry name" value="G6P_DH_C"/>
</dbReference>
<feature type="region of interest" description="Disordered" evidence="6">
    <location>
        <begin position="1"/>
        <end position="37"/>
    </location>
</feature>
<dbReference type="EC" id="1.1.1.49" evidence="9"/>
<evidence type="ECO:0000256" key="4">
    <source>
        <dbReference type="ARBA" id="ARBA00023002"/>
    </source>
</evidence>
<dbReference type="SUPFAM" id="SSF55347">
    <property type="entry name" value="Glyceraldehyde-3-phosphate dehydrogenase-like, C-terminal domain"/>
    <property type="match status" value="1"/>
</dbReference>
<feature type="domain" description="Glucose-6-phosphate dehydrogenase C-terminal" evidence="8">
    <location>
        <begin position="226"/>
        <end position="500"/>
    </location>
</feature>
<gene>
    <name evidence="9" type="ORF">ACFFVI_04975</name>
</gene>
<dbReference type="PANTHER" id="PTHR23429:SF0">
    <property type="entry name" value="GLUCOSE-6-PHOSPHATE 1-DEHYDROGENASE"/>
    <property type="match status" value="1"/>
</dbReference>
<accession>A0ABV5LQG3</accession>
<dbReference type="EMBL" id="JBHMDM010000003">
    <property type="protein sequence ID" value="MFB9376314.1"/>
    <property type="molecule type" value="Genomic_DNA"/>
</dbReference>
<protein>
    <submittedName>
        <fullName evidence="9">Glucose-6-phosphate dehydrogenase</fullName>
        <ecNumber evidence="9">1.1.1.49</ecNumber>
    </submittedName>
</protein>
<keyword evidence="5" id="KW-0119">Carbohydrate metabolism</keyword>
<evidence type="ECO:0000256" key="3">
    <source>
        <dbReference type="ARBA" id="ARBA00022857"/>
    </source>
</evidence>
<keyword evidence="3" id="KW-0521">NADP</keyword>
<dbReference type="Pfam" id="PF02781">
    <property type="entry name" value="G6PD_C"/>
    <property type="match status" value="1"/>
</dbReference>
<comment type="caution">
    <text evidence="9">The sequence shown here is derived from an EMBL/GenBank/DDBJ whole genome shotgun (WGS) entry which is preliminary data.</text>
</comment>
<evidence type="ECO:0000259" key="8">
    <source>
        <dbReference type="Pfam" id="PF02781"/>
    </source>
</evidence>
<dbReference type="Gene3D" id="3.30.360.10">
    <property type="entry name" value="Dihydrodipicolinate Reductase, domain 2"/>
    <property type="match status" value="1"/>
</dbReference>
<evidence type="ECO:0000313" key="10">
    <source>
        <dbReference type="Proteomes" id="UP001589748"/>
    </source>
</evidence>
<dbReference type="InterPro" id="IPR022674">
    <property type="entry name" value="G6P_DH_NAD-bd"/>
</dbReference>
<evidence type="ECO:0000259" key="7">
    <source>
        <dbReference type="Pfam" id="PF00479"/>
    </source>
</evidence>
<reference evidence="9 10" key="1">
    <citation type="submission" date="2024-09" db="EMBL/GenBank/DDBJ databases">
        <authorList>
            <person name="Sun Q."/>
            <person name="Mori K."/>
        </authorList>
    </citation>
    <scope>NUCLEOTIDE SEQUENCE [LARGE SCALE GENOMIC DNA]</scope>
    <source>
        <strain evidence="9 10">TISTR 1856</strain>
    </source>
</reference>
<evidence type="ECO:0000313" key="9">
    <source>
        <dbReference type="EMBL" id="MFB9376314.1"/>
    </source>
</evidence>
<dbReference type="Gene3D" id="3.40.50.720">
    <property type="entry name" value="NAD(P)-binding Rossmann-like Domain"/>
    <property type="match status" value="1"/>
</dbReference>
<feature type="domain" description="Glucose-6-phosphate dehydrogenase NAD-binding" evidence="7">
    <location>
        <begin position="47"/>
        <end position="220"/>
    </location>
</feature>
<evidence type="ECO:0000256" key="6">
    <source>
        <dbReference type="SAM" id="MobiDB-lite"/>
    </source>
</evidence>
<sequence length="507" mass="54068">MTHHDDPATGGSESPTSDAPGAGGGHGASGARQDGRSGGDPVATLLILGASGDLASRLLMPGLARLLVSDRSEDPAHGHGSGLQLVGAGSEDWDDDRWREVVTRSFAEAIDAGPDAEAATAVRDGSRYAQVDVTDAEALLDLMNSCTAPVAVYFALPPAVTAEACRNLVGKDLPESTRLVMEKPFGSDEAGAHELNQVVAQLVPEEHVHRVDHFLGTSTVLGTLGVRFANRIFEPTWNAGHVERVDVFYDEDLALEGRARYYDHAGALVDMIQSHLLQVLAVLAMDAPSALDEREFRDRKAQLLRATRLAGTPQEASRRARYTAGTIGDRDLPDYAAEDGVDPDRQTETLAEVVLHIDTWRWAGVPFRLRSGKALGRARKEAVITYKPVPHLMAGLLGTPGPTRLRLGFKPDTVSLDLNVNAPGDPFDLDGATITARLGDSELPAYGEVLAGVLDGDPLLSVRGDTAEDCWRILAPVIQAWRDDEVPLETYPAGSDGPEPTAGFPAV</sequence>
<dbReference type="SUPFAM" id="SSF51735">
    <property type="entry name" value="NAD(P)-binding Rossmann-fold domains"/>
    <property type="match status" value="1"/>
</dbReference>
<dbReference type="PRINTS" id="PR00079">
    <property type="entry name" value="G6PDHDRGNASE"/>
</dbReference>
<keyword evidence="2" id="KW-0313">Glucose metabolism</keyword>
<keyword evidence="10" id="KW-1185">Reference proteome</keyword>
<dbReference type="InterPro" id="IPR001282">
    <property type="entry name" value="G6P_DH"/>
</dbReference>
<proteinExistence type="predicted"/>
<comment type="pathway">
    <text evidence="1">Carbohydrate degradation; pentose phosphate pathway; D-ribulose 5-phosphate from D-glucose 6-phosphate (oxidative stage): step 1/3.</text>
</comment>
<dbReference type="InterPro" id="IPR036291">
    <property type="entry name" value="NAD(P)-bd_dom_sf"/>
</dbReference>